<evidence type="ECO:0000313" key="2">
    <source>
        <dbReference type="Proteomes" id="UP001237207"/>
    </source>
</evidence>
<organism evidence="1 2">
    <name type="scientific">Oikeobacillus pervagus</name>
    <dbReference type="NCBI Taxonomy" id="1325931"/>
    <lineage>
        <taxon>Bacteria</taxon>
        <taxon>Bacillati</taxon>
        <taxon>Bacillota</taxon>
        <taxon>Bacilli</taxon>
        <taxon>Bacillales</taxon>
        <taxon>Bacillaceae</taxon>
        <taxon>Oikeobacillus</taxon>
    </lineage>
</organism>
<sequence>MCQVLSRNRYIGKVAHKLGKVAHKLEKSLINQKSRS</sequence>
<accession>A0AAJ1SWL2</accession>
<name>A0AAJ1SWL2_9BACI</name>
<comment type="caution">
    <text evidence="1">The sequence shown here is derived from an EMBL/GenBank/DDBJ whole genome shotgun (WGS) entry which is preliminary data.</text>
</comment>
<dbReference type="EMBL" id="JAUSUC010000004">
    <property type="protein sequence ID" value="MDQ0214193.1"/>
    <property type="molecule type" value="Genomic_DNA"/>
</dbReference>
<proteinExistence type="predicted"/>
<gene>
    <name evidence="1" type="ORF">J2S13_000589</name>
</gene>
<protein>
    <submittedName>
        <fullName evidence="1">Uncharacterized protein</fullName>
    </submittedName>
</protein>
<dbReference type="AlphaFoldDB" id="A0AAJ1SWL2"/>
<dbReference type="Proteomes" id="UP001237207">
    <property type="component" value="Unassembled WGS sequence"/>
</dbReference>
<evidence type="ECO:0000313" key="1">
    <source>
        <dbReference type="EMBL" id="MDQ0214193.1"/>
    </source>
</evidence>
<reference evidence="1" key="1">
    <citation type="submission" date="2023-07" db="EMBL/GenBank/DDBJ databases">
        <title>Genomic Encyclopedia of Type Strains, Phase IV (KMG-IV): sequencing the most valuable type-strain genomes for metagenomic binning, comparative biology and taxonomic classification.</title>
        <authorList>
            <person name="Goeker M."/>
        </authorList>
    </citation>
    <scope>NUCLEOTIDE SEQUENCE</scope>
    <source>
        <strain evidence="1">DSM 23947</strain>
    </source>
</reference>
<keyword evidence="2" id="KW-1185">Reference proteome</keyword>